<dbReference type="EMBL" id="CP045871">
    <property type="protein sequence ID" value="QGG80808.1"/>
    <property type="molecule type" value="Genomic_DNA"/>
</dbReference>
<gene>
    <name evidence="3" type="primary">phaR</name>
    <name evidence="3" type="ORF">GH975_09600</name>
</gene>
<evidence type="ECO:0000313" key="3">
    <source>
        <dbReference type="EMBL" id="QGG80808.1"/>
    </source>
</evidence>
<protein>
    <submittedName>
        <fullName evidence="3">Polyhydroxyalkanoate synthesis repressor PhaR</fullName>
    </submittedName>
</protein>
<dbReference type="InterPro" id="IPR010134">
    <property type="entry name" value="PHA_reg_PhaR"/>
</dbReference>
<feature type="domain" description="PHA accumulation regulator DNA-binding N-terminal" evidence="2">
    <location>
        <begin position="3"/>
        <end position="61"/>
    </location>
</feature>
<sequence>MRVIKKYPNRRLYDTSKSTYITLEDVKALVLNHDRFKVIDSKTEEDLSRSILLQIIIEQEGDDGGSVMTNEVLGSLIRFYGQPMRGEMSKYLESSVRVFLDQQDSIKERMQNLVDVSPVGMMTKMAEQNMNMWLGLGKAPTPKKDDE</sequence>
<evidence type="ECO:0000259" key="2">
    <source>
        <dbReference type="Pfam" id="PF07879"/>
    </source>
</evidence>
<dbReference type="AlphaFoldDB" id="A0A5Q2Q9A3"/>
<proteinExistence type="predicted"/>
<dbReference type="OrthoDB" id="9795345at2"/>
<keyword evidence="4" id="KW-1185">Reference proteome</keyword>
<dbReference type="InterPro" id="IPR012909">
    <property type="entry name" value="PHA_DNA-bd_N"/>
</dbReference>
<dbReference type="RefSeq" id="WP_153714312.1">
    <property type="nucleotide sequence ID" value="NZ_CP045871.1"/>
</dbReference>
<name>A0A5Q2Q9A3_9GAMM</name>
<organism evidence="3 4">
    <name type="scientific">Litorivicinus lipolyticus</name>
    <dbReference type="NCBI Taxonomy" id="418701"/>
    <lineage>
        <taxon>Bacteria</taxon>
        <taxon>Pseudomonadati</taxon>
        <taxon>Pseudomonadota</taxon>
        <taxon>Gammaproteobacteria</taxon>
        <taxon>Oceanospirillales</taxon>
        <taxon>Litorivicinaceae</taxon>
        <taxon>Litorivicinus</taxon>
    </lineage>
</organism>
<feature type="domain" description="PHB accumulation regulatory" evidence="1">
    <location>
        <begin position="68"/>
        <end position="105"/>
    </location>
</feature>
<dbReference type="Proteomes" id="UP000388235">
    <property type="component" value="Chromosome"/>
</dbReference>
<dbReference type="InterPro" id="IPR007897">
    <property type="entry name" value="PHB_accumulat"/>
</dbReference>
<accession>A0A5Q2Q9A3</accession>
<evidence type="ECO:0000313" key="4">
    <source>
        <dbReference type="Proteomes" id="UP000388235"/>
    </source>
</evidence>
<dbReference type="Pfam" id="PF07879">
    <property type="entry name" value="PHB_acc_N"/>
    <property type="match status" value="1"/>
</dbReference>
<evidence type="ECO:0000259" key="1">
    <source>
        <dbReference type="Pfam" id="PF05233"/>
    </source>
</evidence>
<dbReference type="KEGG" id="llp:GH975_09600"/>
<dbReference type="Pfam" id="PF05233">
    <property type="entry name" value="PHB_acc"/>
    <property type="match status" value="1"/>
</dbReference>
<dbReference type="NCBIfam" id="TIGR01848">
    <property type="entry name" value="PHA_reg_PhaR"/>
    <property type="match status" value="1"/>
</dbReference>
<dbReference type="GO" id="GO:0006355">
    <property type="term" value="P:regulation of DNA-templated transcription"/>
    <property type="evidence" value="ECO:0007669"/>
    <property type="project" value="InterPro"/>
</dbReference>
<reference evidence="3 4" key="1">
    <citation type="submission" date="2019-11" db="EMBL/GenBank/DDBJ databases">
        <authorList>
            <person name="Khan S.A."/>
            <person name="Jeon C.O."/>
            <person name="Chun B.H."/>
        </authorList>
    </citation>
    <scope>NUCLEOTIDE SEQUENCE [LARGE SCALE GENOMIC DNA]</scope>
    <source>
        <strain evidence="3 4">IMCC 1097</strain>
    </source>
</reference>